<keyword evidence="1" id="KW-0175">Coiled coil</keyword>
<organism evidence="4 5">
    <name type="scientific">Amphibalanus amphitrite</name>
    <name type="common">Striped barnacle</name>
    <name type="synonym">Balanus amphitrite</name>
    <dbReference type="NCBI Taxonomy" id="1232801"/>
    <lineage>
        <taxon>Eukaryota</taxon>
        <taxon>Metazoa</taxon>
        <taxon>Ecdysozoa</taxon>
        <taxon>Arthropoda</taxon>
        <taxon>Crustacea</taxon>
        <taxon>Multicrustacea</taxon>
        <taxon>Cirripedia</taxon>
        <taxon>Thoracica</taxon>
        <taxon>Thoracicalcarea</taxon>
        <taxon>Balanomorpha</taxon>
        <taxon>Balanoidea</taxon>
        <taxon>Balanidae</taxon>
        <taxon>Amphibalaninae</taxon>
        <taxon>Amphibalanus</taxon>
    </lineage>
</organism>
<feature type="domain" description="BZIP" evidence="3">
    <location>
        <begin position="137"/>
        <end position="200"/>
    </location>
</feature>
<dbReference type="PRINTS" id="PR00042">
    <property type="entry name" value="LEUZIPPRFOS"/>
</dbReference>
<accession>A0A6A4V8U1</accession>
<dbReference type="InterPro" id="IPR000837">
    <property type="entry name" value="AP-1"/>
</dbReference>
<dbReference type="Pfam" id="PF00170">
    <property type="entry name" value="bZIP_1"/>
    <property type="match status" value="1"/>
</dbReference>
<name>A0A6A4V8U1_AMPAM</name>
<dbReference type="PANTHER" id="PTHR23351">
    <property type="entry name" value="FOS TRANSCRIPTION FACTOR-RELATED"/>
    <property type="match status" value="1"/>
</dbReference>
<feature type="region of interest" description="Disordered" evidence="2">
    <location>
        <begin position="15"/>
        <end position="42"/>
    </location>
</feature>
<dbReference type="OrthoDB" id="5866312at2759"/>
<sequence length="347" mass="36921">MRLFSARAASAECGGASGVLSPLTNTSEGLRPAPTFTTPTLSLTPTTLRSIEDSLMDTGEGGASRPAAHQYQAGFVVPPVTFSQLDQHRWQGGVTTVTAGRSAGGPSLMDAAARPAPQGHRRGGRRPRDDAVSPEEEHRRRLRRERNKQAAARCRQRRVTLTNTLQAETDELEMERSALEREIRHLQAQKEELHFLMESHRPCCRIGKENEPAPAPTRRSFVVKQEPAEEATVPQAAPYLGQPAVSAGLEQTVPQAGAARQARPTSLTLVPSSGPGVAINTPSHGLGLNFDSLMEGGTGLTPVTCTGLPPLLPVSGGGALATPVVTSQAELRRGDMLSPGDRHLVSL</sequence>
<dbReference type="GO" id="GO:0000981">
    <property type="term" value="F:DNA-binding transcription factor activity, RNA polymerase II-specific"/>
    <property type="evidence" value="ECO:0007669"/>
    <property type="project" value="TreeGrafter"/>
</dbReference>
<protein>
    <submittedName>
        <fullName evidence="4">Transforming protein v-Fos/v-Fox</fullName>
    </submittedName>
</protein>
<gene>
    <name evidence="4" type="primary">FOS-FOX_1</name>
    <name evidence="4" type="ORF">FJT64_014797</name>
</gene>
<proteinExistence type="predicted"/>
<dbReference type="GO" id="GO:0000978">
    <property type="term" value="F:RNA polymerase II cis-regulatory region sequence-specific DNA binding"/>
    <property type="evidence" value="ECO:0007669"/>
    <property type="project" value="TreeGrafter"/>
</dbReference>
<evidence type="ECO:0000259" key="3">
    <source>
        <dbReference type="PROSITE" id="PS50217"/>
    </source>
</evidence>
<dbReference type="InterPro" id="IPR046347">
    <property type="entry name" value="bZIP_sf"/>
</dbReference>
<dbReference type="Gene3D" id="1.20.5.170">
    <property type="match status" value="1"/>
</dbReference>
<feature type="compositionally biased region" description="Basic and acidic residues" evidence="2">
    <location>
        <begin position="126"/>
        <end position="139"/>
    </location>
</feature>
<dbReference type="PROSITE" id="PS50217">
    <property type="entry name" value="BZIP"/>
    <property type="match status" value="1"/>
</dbReference>
<dbReference type="GO" id="GO:0005634">
    <property type="term" value="C:nucleus"/>
    <property type="evidence" value="ECO:0007669"/>
    <property type="project" value="TreeGrafter"/>
</dbReference>
<dbReference type="AlphaFoldDB" id="A0A6A4V8U1"/>
<evidence type="ECO:0000256" key="1">
    <source>
        <dbReference type="SAM" id="Coils"/>
    </source>
</evidence>
<dbReference type="InterPro" id="IPR004827">
    <property type="entry name" value="bZIP"/>
</dbReference>
<evidence type="ECO:0000313" key="5">
    <source>
        <dbReference type="Proteomes" id="UP000440578"/>
    </source>
</evidence>
<dbReference type="PANTHER" id="PTHR23351:SF56">
    <property type="entry name" value="KAYAK"/>
    <property type="match status" value="1"/>
</dbReference>
<dbReference type="SMART" id="SM00338">
    <property type="entry name" value="BRLZ"/>
    <property type="match status" value="1"/>
</dbReference>
<dbReference type="PROSITE" id="PS00036">
    <property type="entry name" value="BZIP_BASIC"/>
    <property type="match status" value="1"/>
</dbReference>
<feature type="coiled-coil region" evidence="1">
    <location>
        <begin position="162"/>
        <end position="196"/>
    </location>
</feature>
<dbReference type="CDD" id="cd14721">
    <property type="entry name" value="bZIP_Fos"/>
    <property type="match status" value="1"/>
</dbReference>
<comment type="caution">
    <text evidence="4">The sequence shown here is derived from an EMBL/GenBank/DDBJ whole genome shotgun (WGS) entry which is preliminary data.</text>
</comment>
<evidence type="ECO:0000313" key="4">
    <source>
        <dbReference type="EMBL" id="KAF0286722.1"/>
    </source>
</evidence>
<evidence type="ECO:0000256" key="2">
    <source>
        <dbReference type="SAM" id="MobiDB-lite"/>
    </source>
</evidence>
<feature type="region of interest" description="Disordered" evidence="2">
    <location>
        <begin position="99"/>
        <end position="155"/>
    </location>
</feature>
<dbReference type="SUPFAM" id="SSF57959">
    <property type="entry name" value="Leucine zipper domain"/>
    <property type="match status" value="1"/>
</dbReference>
<dbReference type="EMBL" id="VIIS01002233">
    <property type="protein sequence ID" value="KAF0286722.1"/>
    <property type="molecule type" value="Genomic_DNA"/>
</dbReference>
<dbReference type="Proteomes" id="UP000440578">
    <property type="component" value="Unassembled WGS sequence"/>
</dbReference>
<reference evidence="4 5" key="1">
    <citation type="submission" date="2019-07" db="EMBL/GenBank/DDBJ databases">
        <title>Draft genome assembly of a fouling barnacle, Amphibalanus amphitrite (Darwin, 1854): The first reference genome for Thecostraca.</title>
        <authorList>
            <person name="Kim W."/>
        </authorList>
    </citation>
    <scope>NUCLEOTIDE SEQUENCE [LARGE SCALE GENOMIC DNA]</scope>
    <source>
        <strain evidence="4">SNU_AA5</strain>
        <tissue evidence="4">Soma without cirri and trophi</tissue>
    </source>
</reference>
<keyword evidence="5" id="KW-1185">Reference proteome</keyword>